<name>A0A0A2FI36_9PORP</name>
<gene>
    <name evidence="1" type="ORF">NCTC12858_00674</name>
</gene>
<dbReference type="KEGG" id="pcre:NCTC12858_00674"/>
<evidence type="ECO:0000313" key="1">
    <source>
        <dbReference type="EMBL" id="SQH72843.1"/>
    </source>
</evidence>
<dbReference type="EMBL" id="LS483447">
    <property type="protein sequence ID" value="SQH72843.1"/>
    <property type="molecule type" value="Genomic_DNA"/>
</dbReference>
<dbReference type="Proteomes" id="UP000249300">
    <property type="component" value="Chromosome 1"/>
</dbReference>
<dbReference type="STRING" id="393921.HQ45_00975"/>
<organism evidence="1 2">
    <name type="scientific">Porphyromonas crevioricanis</name>
    <dbReference type="NCBI Taxonomy" id="393921"/>
    <lineage>
        <taxon>Bacteria</taxon>
        <taxon>Pseudomonadati</taxon>
        <taxon>Bacteroidota</taxon>
        <taxon>Bacteroidia</taxon>
        <taxon>Bacteroidales</taxon>
        <taxon>Porphyromonadaceae</taxon>
        <taxon>Porphyromonas</taxon>
    </lineage>
</organism>
<dbReference type="InterPro" id="IPR024492">
    <property type="entry name" value="DUF2764"/>
</dbReference>
<dbReference type="eggNOG" id="COG1527">
    <property type="taxonomic scope" value="Bacteria"/>
</dbReference>
<protein>
    <submittedName>
        <fullName evidence="1">Protein of uncharacterized function (DUF2764)</fullName>
    </submittedName>
</protein>
<accession>A0A0A2FI36</accession>
<reference evidence="1 2" key="1">
    <citation type="submission" date="2018-06" db="EMBL/GenBank/DDBJ databases">
        <authorList>
            <consortium name="Pathogen Informatics"/>
            <person name="Doyle S."/>
        </authorList>
    </citation>
    <scope>NUCLEOTIDE SEQUENCE [LARGE SCALE GENOMIC DNA]</scope>
    <source>
        <strain evidence="1 2">NCTC12858</strain>
    </source>
</reference>
<evidence type="ECO:0000313" key="2">
    <source>
        <dbReference type="Proteomes" id="UP000249300"/>
    </source>
</evidence>
<proteinExistence type="predicted"/>
<dbReference type="Pfam" id="PF10962">
    <property type="entry name" value="DUF2764"/>
    <property type="match status" value="1"/>
</dbReference>
<dbReference type="RefSeq" id="WP_023938443.1">
    <property type="nucleotide sequence ID" value="NZ_FUXH01000002.1"/>
</dbReference>
<sequence>MAKYYATAAGLPNIAVEDRKIPFSTSEYIAELRSVLTRKDEQLLDLLLWERENRYLLHYLQAGESEAETESGPSLFTYEEIGRIIEAHQSDEWGVRIPRFKHLPPYYYTFIEEHLQQQEGEKEISTTTGIAGEDRLAALYFAHALGCGNDFLEKWFELNLNMRNILAAHTARRLGWNPAKYVVGDNAVTEKLRTEKARDFGLTDELEYLPEIMRIAEEGDITKRERMIDLFKWNWLEEQCFRNVFDIERLLCYYLQLSIIERWVSLDETTGEETFRRIVSSLKTQSSESLEEFKRNQKK</sequence>
<dbReference type="AlphaFoldDB" id="A0A0A2FI36"/>
<keyword evidence="2" id="KW-1185">Reference proteome</keyword>
<dbReference type="OrthoDB" id="9813754at2"/>